<dbReference type="PANTHER" id="PTHR45999:SF2">
    <property type="entry name" value="PROTEIN UNC-13 HOMOLOG 4B"/>
    <property type="match status" value="1"/>
</dbReference>
<dbReference type="Gene3D" id="2.60.40.150">
    <property type="entry name" value="C2 domain"/>
    <property type="match status" value="1"/>
</dbReference>
<protein>
    <recommendedName>
        <fullName evidence="3">C2 domain-containing protein</fullName>
    </recommendedName>
</protein>
<gene>
    <name evidence="4" type="ORF">TKK_004892</name>
</gene>
<evidence type="ECO:0000313" key="4">
    <source>
        <dbReference type="EMBL" id="KAL3402063.1"/>
    </source>
</evidence>
<sequence>MSYNSAALVAAPAFGCRSSIKGPNIIGDLYKSVIYIIQHQVGCDKQNAVEKSEILNYLKKAFNVDDETHRKILKDAQKEKKSEMKLKVEVIEAKELSPKDANGKSDPYCNVYLNSKQKYGRSTTICYETLSPVWKEHFELLSEHPEQDILTVEVW</sequence>
<dbReference type="GO" id="GO:0006887">
    <property type="term" value="P:exocytosis"/>
    <property type="evidence" value="ECO:0007669"/>
    <property type="project" value="UniProtKB-KW"/>
</dbReference>
<keyword evidence="5" id="KW-1185">Reference proteome</keyword>
<dbReference type="InterPro" id="IPR000008">
    <property type="entry name" value="C2_dom"/>
</dbReference>
<evidence type="ECO:0000256" key="1">
    <source>
        <dbReference type="ARBA" id="ARBA00005823"/>
    </source>
</evidence>
<dbReference type="Proteomes" id="UP001627154">
    <property type="component" value="Unassembled WGS sequence"/>
</dbReference>
<dbReference type="PRINTS" id="PR00360">
    <property type="entry name" value="C2DOMAIN"/>
</dbReference>
<feature type="domain" description="C2" evidence="3">
    <location>
        <begin position="65"/>
        <end position="155"/>
    </location>
</feature>
<accession>A0ABD2XAH9</accession>
<comment type="caution">
    <text evidence="4">The sequence shown here is derived from an EMBL/GenBank/DDBJ whole genome shotgun (WGS) entry which is preliminary data.</text>
</comment>
<dbReference type="PROSITE" id="PS50004">
    <property type="entry name" value="C2"/>
    <property type="match status" value="1"/>
</dbReference>
<keyword evidence="2" id="KW-0268">Exocytosis</keyword>
<dbReference type="PANTHER" id="PTHR45999">
    <property type="entry name" value="UNC-13-4A, ISOFORM B"/>
    <property type="match status" value="1"/>
</dbReference>
<organism evidence="4 5">
    <name type="scientific">Trichogramma kaykai</name>
    <dbReference type="NCBI Taxonomy" id="54128"/>
    <lineage>
        <taxon>Eukaryota</taxon>
        <taxon>Metazoa</taxon>
        <taxon>Ecdysozoa</taxon>
        <taxon>Arthropoda</taxon>
        <taxon>Hexapoda</taxon>
        <taxon>Insecta</taxon>
        <taxon>Pterygota</taxon>
        <taxon>Neoptera</taxon>
        <taxon>Endopterygota</taxon>
        <taxon>Hymenoptera</taxon>
        <taxon>Apocrita</taxon>
        <taxon>Proctotrupomorpha</taxon>
        <taxon>Chalcidoidea</taxon>
        <taxon>Trichogrammatidae</taxon>
        <taxon>Trichogramma</taxon>
    </lineage>
</organism>
<evidence type="ECO:0000313" key="5">
    <source>
        <dbReference type="Proteomes" id="UP001627154"/>
    </source>
</evidence>
<dbReference type="SUPFAM" id="SSF49562">
    <property type="entry name" value="C2 domain (Calcium/lipid-binding domain, CaLB)"/>
    <property type="match status" value="1"/>
</dbReference>
<comment type="similarity">
    <text evidence="1">Belongs to the unc-13 family.</text>
</comment>
<reference evidence="4 5" key="1">
    <citation type="journal article" date="2024" name="bioRxiv">
        <title>A reference genome for Trichogramma kaykai: A tiny desert-dwelling parasitoid wasp with competing sex-ratio distorters.</title>
        <authorList>
            <person name="Culotta J."/>
            <person name="Lindsey A.R."/>
        </authorList>
    </citation>
    <scope>NUCLEOTIDE SEQUENCE [LARGE SCALE GENOMIC DNA]</scope>
    <source>
        <strain evidence="4 5">KSX58</strain>
    </source>
</reference>
<dbReference type="EMBL" id="JBJJXI010000040">
    <property type="protein sequence ID" value="KAL3402063.1"/>
    <property type="molecule type" value="Genomic_DNA"/>
</dbReference>
<evidence type="ECO:0000259" key="3">
    <source>
        <dbReference type="PROSITE" id="PS50004"/>
    </source>
</evidence>
<dbReference type="AlphaFoldDB" id="A0ABD2XAH9"/>
<dbReference type="InterPro" id="IPR052095">
    <property type="entry name" value="UNC-13_domain"/>
</dbReference>
<evidence type="ECO:0000256" key="2">
    <source>
        <dbReference type="ARBA" id="ARBA00022483"/>
    </source>
</evidence>
<dbReference type="InterPro" id="IPR035892">
    <property type="entry name" value="C2_domain_sf"/>
</dbReference>
<proteinExistence type="inferred from homology"/>
<name>A0ABD2XAH9_9HYME</name>
<dbReference type="Pfam" id="PF00168">
    <property type="entry name" value="C2"/>
    <property type="match status" value="1"/>
</dbReference>